<dbReference type="EMBL" id="LT629758">
    <property type="protein sequence ID" value="SDT74570.1"/>
    <property type="molecule type" value="Genomic_DNA"/>
</dbReference>
<evidence type="ECO:0000313" key="2">
    <source>
        <dbReference type="Proteomes" id="UP000198688"/>
    </source>
</evidence>
<keyword evidence="2" id="KW-1185">Reference proteome</keyword>
<sequence length="65" mass="7194">MVQRVLGRTRRYPTPAEHEAEVLASVIVDTARSRYNVPRPLGRADAPDAVLDRCSATFGGDRGWL</sequence>
<dbReference type="AlphaFoldDB" id="A0A1H2CVJ4"/>
<dbReference type="Proteomes" id="UP000198688">
    <property type="component" value="Chromosome I"/>
</dbReference>
<gene>
    <name evidence="1" type="ORF">SAMN04489716_7022</name>
</gene>
<name>A0A1H2CVJ4_9ACTN</name>
<accession>A0A1H2CVJ4</accession>
<organism evidence="1 2">
    <name type="scientific">Actinoplanes derwentensis</name>
    <dbReference type="NCBI Taxonomy" id="113562"/>
    <lineage>
        <taxon>Bacteria</taxon>
        <taxon>Bacillati</taxon>
        <taxon>Actinomycetota</taxon>
        <taxon>Actinomycetes</taxon>
        <taxon>Micromonosporales</taxon>
        <taxon>Micromonosporaceae</taxon>
        <taxon>Actinoplanes</taxon>
    </lineage>
</organism>
<dbReference type="STRING" id="113562.SAMN04489716_7022"/>
<reference evidence="1 2" key="1">
    <citation type="submission" date="2016-10" db="EMBL/GenBank/DDBJ databases">
        <authorList>
            <person name="de Groot N.N."/>
        </authorList>
    </citation>
    <scope>NUCLEOTIDE SEQUENCE [LARGE SCALE GENOMIC DNA]</scope>
    <source>
        <strain evidence="1 2">DSM 43941</strain>
    </source>
</reference>
<protein>
    <submittedName>
        <fullName evidence="1">Uncharacterized protein</fullName>
    </submittedName>
</protein>
<evidence type="ECO:0000313" key="1">
    <source>
        <dbReference type="EMBL" id="SDT74570.1"/>
    </source>
</evidence>
<proteinExistence type="predicted"/>